<organism evidence="2">
    <name type="scientific">Fundidesulfovibrio putealis</name>
    <dbReference type="NCBI Taxonomy" id="270496"/>
    <lineage>
        <taxon>Bacteria</taxon>
        <taxon>Pseudomonadati</taxon>
        <taxon>Thermodesulfobacteriota</taxon>
        <taxon>Desulfovibrionia</taxon>
        <taxon>Desulfovibrionales</taxon>
        <taxon>Desulfovibrionaceae</taxon>
        <taxon>Fundidesulfovibrio</taxon>
    </lineage>
</organism>
<protein>
    <submittedName>
        <fullName evidence="2">Uncharacterized protein</fullName>
    </submittedName>
</protein>
<dbReference type="EMBL" id="DSRP01000696">
    <property type="protein sequence ID" value="HGG93263.1"/>
    <property type="molecule type" value="Genomic_DNA"/>
</dbReference>
<feature type="region of interest" description="Disordered" evidence="1">
    <location>
        <begin position="38"/>
        <end position="88"/>
    </location>
</feature>
<reference evidence="2" key="1">
    <citation type="journal article" date="2020" name="mSystems">
        <title>Genome- and Community-Level Interaction Insights into Carbon Utilization and Element Cycling Functions of Hydrothermarchaeota in Hydrothermal Sediment.</title>
        <authorList>
            <person name="Zhou Z."/>
            <person name="Liu Y."/>
            <person name="Xu W."/>
            <person name="Pan J."/>
            <person name="Luo Z.H."/>
            <person name="Li M."/>
        </authorList>
    </citation>
    <scope>NUCLEOTIDE SEQUENCE [LARGE SCALE GENOMIC DNA]</scope>
    <source>
        <strain evidence="2">SpSt-413</strain>
    </source>
</reference>
<dbReference type="AlphaFoldDB" id="A0A7C4AI16"/>
<evidence type="ECO:0000313" key="2">
    <source>
        <dbReference type="EMBL" id="HGG93263.1"/>
    </source>
</evidence>
<proteinExistence type="predicted"/>
<evidence type="ECO:0000256" key="1">
    <source>
        <dbReference type="SAM" id="MobiDB-lite"/>
    </source>
</evidence>
<comment type="caution">
    <text evidence="2">The sequence shown here is derived from an EMBL/GenBank/DDBJ whole genome shotgun (WGS) entry which is preliminary data.</text>
</comment>
<accession>A0A7C4AI16</accession>
<gene>
    <name evidence="2" type="ORF">ENR59_09985</name>
</gene>
<sequence>MKGGQLVTPEGVQAMTRLVDKTNRLESVEPLPLRPVEDDFRALSPRPDLTDRAAPARKVVKNVPALNARKQQPQATAKDAPKKPAKKG</sequence>
<name>A0A7C4AI16_9BACT</name>